<dbReference type="PANTHER" id="PTHR11360">
    <property type="entry name" value="MONOCARBOXYLATE TRANSPORTER"/>
    <property type="match status" value="1"/>
</dbReference>
<keyword evidence="4 12" id="KW-0812">Transmembrane</keyword>
<feature type="transmembrane region" description="Helical" evidence="12">
    <location>
        <begin position="276"/>
        <end position="298"/>
    </location>
</feature>
<keyword evidence="3" id="KW-0813">Transport</keyword>
<dbReference type="GO" id="GO:0000981">
    <property type="term" value="F:DNA-binding transcription factor activity, RNA polymerase II-specific"/>
    <property type="evidence" value="ECO:0007669"/>
    <property type="project" value="InterPro"/>
</dbReference>
<dbReference type="InterPro" id="IPR001138">
    <property type="entry name" value="Zn2Cys6_DnaBD"/>
</dbReference>
<evidence type="ECO:0000256" key="8">
    <source>
        <dbReference type="ARBA" id="ARBA00023136"/>
    </source>
</evidence>
<dbReference type="OrthoDB" id="39175at2759"/>
<dbReference type="InterPro" id="IPR050327">
    <property type="entry name" value="Proton-linked_MCT"/>
</dbReference>
<dbReference type="InterPro" id="IPR011701">
    <property type="entry name" value="MFS"/>
</dbReference>
<feature type="transmembrane region" description="Helical" evidence="12">
    <location>
        <begin position="199"/>
        <end position="219"/>
    </location>
</feature>
<dbReference type="Pfam" id="PF11951">
    <property type="entry name" value="Fungal_trans_2"/>
    <property type="match status" value="1"/>
</dbReference>
<feature type="region of interest" description="Disordered" evidence="11">
    <location>
        <begin position="30"/>
        <end position="64"/>
    </location>
</feature>
<dbReference type="SUPFAM" id="SSF57701">
    <property type="entry name" value="Zn2/Cys6 DNA-binding domain"/>
    <property type="match status" value="1"/>
</dbReference>
<evidence type="ECO:0000256" key="4">
    <source>
        <dbReference type="ARBA" id="ARBA00022692"/>
    </source>
</evidence>
<feature type="transmembrane region" description="Helical" evidence="12">
    <location>
        <begin position="167"/>
        <end position="187"/>
    </location>
</feature>
<dbReference type="EMBL" id="CP055900">
    <property type="protein sequence ID" value="QKX57999.1"/>
    <property type="molecule type" value="Genomic_DNA"/>
</dbReference>
<dbReference type="PANTHER" id="PTHR11360:SF224">
    <property type="entry name" value="MAJOR FACILITATOR SUPERFAMILY (MFS) PROFILE DOMAIN-CONTAINING PROTEIN-RELATED"/>
    <property type="match status" value="1"/>
</dbReference>
<keyword evidence="8 12" id="KW-0472">Membrane</keyword>
<feature type="region of interest" description="Disordered" evidence="11">
    <location>
        <begin position="524"/>
        <end position="575"/>
    </location>
</feature>
<evidence type="ECO:0000256" key="12">
    <source>
        <dbReference type="SAM" id="Phobius"/>
    </source>
</evidence>
<dbReference type="InterPro" id="IPR036864">
    <property type="entry name" value="Zn2-C6_fun-type_DNA-bd_sf"/>
</dbReference>
<evidence type="ECO:0000313" key="15">
    <source>
        <dbReference type="Proteomes" id="UP000509510"/>
    </source>
</evidence>
<feature type="compositionally biased region" description="Basic and acidic residues" evidence="11">
    <location>
        <begin position="36"/>
        <end position="47"/>
    </location>
</feature>
<dbReference type="GO" id="GO:0022857">
    <property type="term" value="F:transmembrane transporter activity"/>
    <property type="evidence" value="ECO:0007669"/>
    <property type="project" value="InterPro"/>
</dbReference>
<feature type="transmembrane region" description="Helical" evidence="12">
    <location>
        <begin position="310"/>
        <end position="329"/>
    </location>
</feature>
<dbReference type="CDD" id="cd17352">
    <property type="entry name" value="MFS_MCT_SLC16"/>
    <property type="match status" value="1"/>
</dbReference>
<accession>A0A7H8QVI7</accession>
<dbReference type="InterPro" id="IPR036259">
    <property type="entry name" value="MFS_trans_sf"/>
</dbReference>
<evidence type="ECO:0000256" key="9">
    <source>
        <dbReference type="ARBA" id="ARBA00023163"/>
    </source>
</evidence>
<evidence type="ECO:0000256" key="7">
    <source>
        <dbReference type="ARBA" id="ARBA00023125"/>
    </source>
</evidence>
<keyword evidence="6" id="KW-0805">Transcription regulation</keyword>
<feature type="compositionally biased region" description="Low complexity" evidence="11">
    <location>
        <begin position="564"/>
        <end position="575"/>
    </location>
</feature>
<keyword evidence="5 12" id="KW-1133">Transmembrane helix</keyword>
<keyword evidence="10" id="KW-0539">Nucleus</keyword>
<reference evidence="15" key="1">
    <citation type="submission" date="2020-06" db="EMBL/GenBank/DDBJ databases">
        <title>A chromosome-scale genome assembly of Talaromyces rugulosus W13939.</title>
        <authorList>
            <person name="Wang B."/>
            <person name="Guo L."/>
            <person name="Ye K."/>
            <person name="Wang L."/>
        </authorList>
    </citation>
    <scope>NUCLEOTIDE SEQUENCE [LARGE SCALE GENOMIC DNA]</scope>
    <source>
        <strain evidence="15">W13939</strain>
    </source>
</reference>
<comment type="subcellular location">
    <subcellularLocation>
        <location evidence="1">Membrane</location>
        <topology evidence="1">Multi-pass membrane protein</topology>
    </subcellularLocation>
</comment>
<keyword evidence="9" id="KW-0804">Transcription</keyword>
<dbReference type="AlphaFoldDB" id="A0A7H8QVI7"/>
<keyword evidence="7" id="KW-0238">DNA-binding</keyword>
<evidence type="ECO:0000256" key="3">
    <source>
        <dbReference type="ARBA" id="ARBA00022448"/>
    </source>
</evidence>
<feature type="transmembrane region" description="Helical" evidence="12">
    <location>
        <begin position="231"/>
        <end position="255"/>
    </location>
</feature>
<evidence type="ECO:0000259" key="13">
    <source>
        <dbReference type="PROSITE" id="PS50850"/>
    </source>
</evidence>
<keyword evidence="15" id="KW-1185">Reference proteome</keyword>
<dbReference type="Proteomes" id="UP000509510">
    <property type="component" value="Chromosome III"/>
</dbReference>
<protein>
    <recommendedName>
        <fullName evidence="13">Major facilitator superfamily (MFS) profile domain-containing protein</fullName>
    </recommendedName>
</protein>
<feature type="transmembrane region" description="Helical" evidence="12">
    <location>
        <begin position="405"/>
        <end position="423"/>
    </location>
</feature>
<feature type="transmembrane region" description="Helical" evidence="12">
    <location>
        <begin position="366"/>
        <end position="389"/>
    </location>
</feature>
<evidence type="ECO:0000256" key="2">
    <source>
        <dbReference type="ARBA" id="ARBA00006727"/>
    </source>
</evidence>
<dbReference type="RefSeq" id="XP_035344177.1">
    <property type="nucleotide sequence ID" value="XM_035488284.1"/>
</dbReference>
<dbReference type="GeneID" id="55992617"/>
<name>A0A7H8QVI7_TALRU</name>
<evidence type="ECO:0000256" key="10">
    <source>
        <dbReference type="ARBA" id="ARBA00023242"/>
    </source>
</evidence>
<dbReference type="Gene3D" id="1.20.1250.20">
    <property type="entry name" value="MFS general substrate transporter like domains"/>
    <property type="match status" value="2"/>
</dbReference>
<dbReference type="Gene3D" id="4.10.240.10">
    <property type="entry name" value="Zn(2)-C6 fungal-type DNA-binding domain"/>
    <property type="match status" value="1"/>
</dbReference>
<organism evidence="14 15">
    <name type="scientific">Talaromyces rugulosus</name>
    <name type="common">Penicillium rugulosum</name>
    <dbReference type="NCBI Taxonomy" id="121627"/>
    <lineage>
        <taxon>Eukaryota</taxon>
        <taxon>Fungi</taxon>
        <taxon>Dikarya</taxon>
        <taxon>Ascomycota</taxon>
        <taxon>Pezizomycotina</taxon>
        <taxon>Eurotiomycetes</taxon>
        <taxon>Eurotiomycetidae</taxon>
        <taxon>Eurotiales</taxon>
        <taxon>Trichocomaceae</taxon>
        <taxon>Talaromyces</taxon>
        <taxon>Talaromyces sect. Islandici</taxon>
    </lineage>
</organism>
<feature type="compositionally biased region" description="Polar residues" evidence="11">
    <location>
        <begin position="530"/>
        <end position="539"/>
    </location>
</feature>
<feature type="domain" description="Major facilitator superfamily (MFS) profile" evidence="13">
    <location>
        <begin position="72"/>
        <end position="456"/>
    </location>
</feature>
<dbReference type="GO" id="GO:0008270">
    <property type="term" value="F:zinc ion binding"/>
    <property type="evidence" value="ECO:0007669"/>
    <property type="project" value="InterPro"/>
</dbReference>
<dbReference type="Pfam" id="PF07690">
    <property type="entry name" value="MFS_1"/>
    <property type="match status" value="1"/>
</dbReference>
<evidence type="ECO:0000256" key="5">
    <source>
        <dbReference type="ARBA" id="ARBA00022989"/>
    </source>
</evidence>
<dbReference type="GO" id="GO:0016020">
    <property type="term" value="C:membrane"/>
    <property type="evidence" value="ECO:0007669"/>
    <property type="project" value="UniProtKB-SubCell"/>
</dbReference>
<comment type="similarity">
    <text evidence="2">Belongs to the major facilitator superfamily. Monocarboxylate porter (TC 2.A.1.13) family.</text>
</comment>
<dbReference type="SUPFAM" id="SSF103473">
    <property type="entry name" value="MFS general substrate transporter"/>
    <property type="match status" value="1"/>
</dbReference>
<dbReference type="InterPro" id="IPR020846">
    <property type="entry name" value="MFS_dom"/>
</dbReference>
<evidence type="ECO:0000256" key="6">
    <source>
        <dbReference type="ARBA" id="ARBA00023015"/>
    </source>
</evidence>
<dbReference type="KEGG" id="trg:TRUGW13939_05119"/>
<dbReference type="InterPro" id="IPR021858">
    <property type="entry name" value="Fun_TF"/>
</dbReference>
<feature type="transmembrane region" description="Helical" evidence="12">
    <location>
        <begin position="341"/>
        <end position="360"/>
    </location>
</feature>
<dbReference type="CDD" id="cd00067">
    <property type="entry name" value="GAL4"/>
    <property type="match status" value="1"/>
</dbReference>
<evidence type="ECO:0000313" key="14">
    <source>
        <dbReference type="EMBL" id="QKX57999.1"/>
    </source>
</evidence>
<feature type="transmembrane region" description="Helical" evidence="12">
    <location>
        <begin position="142"/>
        <end position="161"/>
    </location>
</feature>
<gene>
    <name evidence="14" type="ORF">TRUGW13939_05119</name>
</gene>
<evidence type="ECO:0000256" key="11">
    <source>
        <dbReference type="SAM" id="MobiDB-lite"/>
    </source>
</evidence>
<dbReference type="PROSITE" id="PS50850">
    <property type="entry name" value="MFS"/>
    <property type="match status" value="1"/>
</dbReference>
<feature type="non-terminal residue" evidence="14">
    <location>
        <position position="1"/>
    </location>
</feature>
<dbReference type="Pfam" id="PF00172">
    <property type="entry name" value="Zn_clus"/>
    <property type="match status" value="1"/>
</dbReference>
<sequence length="1124" mass="123320">IYQLSFVATRDLSALRLRLHPRLFDMADAAPGQKDPIADVEKSRNETPKQNYPEASPHAVKPSDPPDGGLQAWMIVAGGWCANFVSVGWNNSVGIFQTIYEKELLSSYSSSSIGWINSLQAFVMFASAPVFGKVFDSYGPRYSMIAGSLLLVLGIMMMSLSKEYYQFMLAQSICTGLGAAAVFFSSSNTIATWFKKRRALAIGIASSGSAIGGVVIPIMVNHLNNEVNFGWALRAVGFLFLGFVVAANFLTTSRVNHVPKRFHIMDFIHPLKEPRFLLSSLACFAFAISVYLPATFIILDATKQGVDRSLASYLLAILNAVSAVGRIVAGRLADMIGRFNCMIIITLLSAIFSLALWIPAASTAPLVVFAALIGFSNGAFVALVSALVAQISDIKEIGTRNGTNWFLYALGAFIGTPVAGALIERDDGGYLYLKIFTGVAAFVGTCLWLSEVQEEVVSHGQKIKCDETIPSCNQCTRKGFECPGYNRPVKWSSKYQILDESSTEPKKKAKDIPGFADGARKMQAALASMEEQQSPTESSAAARHRSVFKADGRRTTTPGILMTSEDSLSSSGNNSSVSPISLLSSPLSAELPFRSPVSYRSHHTSSSSSSISAQADHSSAAQHRPWWPITKTGVPRFLEDRSTALSRHYFTYFCLNSCCFYSQKNSFRAVVADLMLTSPLIYHSVMALSAAYMGHQRNGMMTASLEHKIEAIGYMKSELLMITEEKPSNQVGPVRVGPEVLISCILLGLTEAWHNPSTPPSNHLNGARILFKNWISDIKKSSNTSLAVACSSPARSFLVGIISYWESSAAVTITQPCEVVDYLVPFCEQEDIKHIYVHAWTGICTPLFIYWSQACNLGRHKSSLRRVFQQVTSATNRERMESNLVERAWKIEQAVLRYQVPEDDKIEDTGDELTPVSHLKNLAHIYKLTTLLELYLDFPQLLQERFSAADWSESTPSPPSFEVGDSPSSVLEMSAKIMVTAMQILSMASFIPPTSGAHSLLVIPLIVAGSLLQPDKIYSLLSNSHGLSSNNPVLSLSAETLALASEEGSYLRWREFVVTQFHHMGRRLGLNTIQGAISVLGEVWRRADVDRSAAYNNNGLLDLSRPFFYWTDIMTEAEIGTVYA</sequence>
<dbReference type="GO" id="GO:0003677">
    <property type="term" value="F:DNA binding"/>
    <property type="evidence" value="ECO:0007669"/>
    <property type="project" value="UniProtKB-KW"/>
</dbReference>
<evidence type="ECO:0000256" key="1">
    <source>
        <dbReference type="ARBA" id="ARBA00004141"/>
    </source>
</evidence>
<proteinExistence type="inferred from homology"/>